<keyword evidence="3" id="KW-1185">Reference proteome</keyword>
<feature type="signal peptide" evidence="1">
    <location>
        <begin position="1"/>
        <end position="20"/>
    </location>
</feature>
<keyword evidence="1" id="KW-0732">Signal</keyword>
<evidence type="ECO:0000256" key="1">
    <source>
        <dbReference type="SAM" id="SignalP"/>
    </source>
</evidence>
<protein>
    <recommendedName>
        <fullName evidence="4">DUF1214 domain-containing protein</fullName>
    </recommendedName>
</protein>
<comment type="caution">
    <text evidence="2">The sequence shown here is derived from an EMBL/GenBank/DDBJ whole genome shotgun (WGS) entry which is preliminary data.</text>
</comment>
<dbReference type="AlphaFoldDB" id="A0A1T0CNM7"/>
<dbReference type="RefSeq" id="WP_078318250.1">
    <property type="nucleotide sequence ID" value="NZ_MUYV01000011.1"/>
</dbReference>
<dbReference type="Proteomes" id="UP000190683">
    <property type="component" value="Unassembled WGS sequence"/>
</dbReference>
<evidence type="ECO:0000313" key="2">
    <source>
        <dbReference type="EMBL" id="OOS23936.1"/>
    </source>
</evidence>
<evidence type="ECO:0008006" key="4">
    <source>
        <dbReference type="Google" id="ProtNLM"/>
    </source>
</evidence>
<organism evidence="2 3">
    <name type="scientific">Moraxella porci DSM 25326</name>
    <dbReference type="NCBI Taxonomy" id="573983"/>
    <lineage>
        <taxon>Bacteria</taxon>
        <taxon>Pseudomonadati</taxon>
        <taxon>Pseudomonadota</taxon>
        <taxon>Gammaproteobacteria</taxon>
        <taxon>Moraxellales</taxon>
        <taxon>Moraxellaceae</taxon>
        <taxon>Moraxella</taxon>
    </lineage>
</organism>
<reference evidence="2 3" key="1">
    <citation type="submission" date="2017-02" db="EMBL/GenBank/DDBJ databases">
        <title>Draft genome sequence of Moraxella porci CCUG 54912T type strain.</title>
        <authorList>
            <person name="Salva-Serra F."/>
            <person name="Engstrom-Jakobsson H."/>
            <person name="Thorell K."/>
            <person name="Jaen-Luchoro D."/>
            <person name="Gonzales-Siles L."/>
            <person name="Karlsson R."/>
            <person name="Yazdan S."/>
            <person name="Boulund F."/>
            <person name="Johnning A."/>
            <person name="Engstrand L."/>
            <person name="Kristiansson E."/>
            <person name="Moore E."/>
        </authorList>
    </citation>
    <scope>NUCLEOTIDE SEQUENCE [LARGE SCALE GENOMIC DNA]</scope>
    <source>
        <strain evidence="2 3">CCUG 54912</strain>
    </source>
</reference>
<dbReference type="EMBL" id="MUYV01000011">
    <property type="protein sequence ID" value="OOS23936.1"/>
    <property type="molecule type" value="Genomic_DNA"/>
</dbReference>
<feature type="chain" id="PRO_5013250243" description="DUF1214 domain-containing protein" evidence="1">
    <location>
        <begin position="21"/>
        <end position="174"/>
    </location>
</feature>
<sequence length="174" mass="19451">MKKFTLFASLLTLGIPTAQAIVIPDLFGSYERGAEAARQANRQSGYYGYYPSSPTISYDFLNSDGSSKWSKRISIKDGDMFCWSVRNLDPYRAYNATEVFSGLNGARLQAKSTMPFEIFGSQNDAVVLGTSVNQNGEGIYNCWKFHPETPTGKYIHQVYIDGIRFPTAEINIIK</sequence>
<proteinExistence type="predicted"/>
<accession>A0A1T0CNM7</accession>
<evidence type="ECO:0000313" key="3">
    <source>
        <dbReference type="Proteomes" id="UP000190683"/>
    </source>
</evidence>
<dbReference type="STRING" id="573983.B0681_08215"/>
<gene>
    <name evidence="2" type="ORF">B0681_08215</name>
</gene>
<name>A0A1T0CNM7_9GAMM</name>